<dbReference type="InterPro" id="IPR000515">
    <property type="entry name" value="MetI-like"/>
</dbReference>
<keyword evidence="2 7" id="KW-0813">Transport</keyword>
<feature type="domain" description="ABC transmembrane type-1" evidence="8">
    <location>
        <begin position="80"/>
        <end position="272"/>
    </location>
</feature>
<evidence type="ECO:0000313" key="10">
    <source>
        <dbReference type="Proteomes" id="UP000824229"/>
    </source>
</evidence>
<dbReference type="GO" id="GO:0005886">
    <property type="term" value="C:plasma membrane"/>
    <property type="evidence" value="ECO:0007669"/>
    <property type="project" value="UniProtKB-SubCell"/>
</dbReference>
<dbReference type="PANTHER" id="PTHR43744">
    <property type="entry name" value="ABC TRANSPORTER PERMEASE PROTEIN MG189-RELATED-RELATED"/>
    <property type="match status" value="1"/>
</dbReference>
<keyword evidence="5 7" id="KW-1133">Transmembrane helix</keyword>
<keyword evidence="4 7" id="KW-0812">Transmembrane</keyword>
<feature type="transmembrane region" description="Helical" evidence="7">
    <location>
        <begin position="20"/>
        <end position="41"/>
    </location>
</feature>
<dbReference type="PANTHER" id="PTHR43744:SF9">
    <property type="entry name" value="POLYGALACTURONAN_RHAMNOGALACTURONAN TRANSPORT SYSTEM PERMEASE PROTEIN YTCP"/>
    <property type="match status" value="1"/>
</dbReference>
<feature type="transmembrane region" description="Helical" evidence="7">
    <location>
        <begin position="255"/>
        <end position="275"/>
    </location>
</feature>
<protein>
    <submittedName>
        <fullName evidence="9">Carbohydrate ABC transporter permease</fullName>
    </submittedName>
</protein>
<dbReference type="GO" id="GO:0055085">
    <property type="term" value="P:transmembrane transport"/>
    <property type="evidence" value="ECO:0007669"/>
    <property type="project" value="InterPro"/>
</dbReference>
<dbReference type="CDD" id="cd06261">
    <property type="entry name" value="TM_PBP2"/>
    <property type="match status" value="1"/>
</dbReference>
<comment type="similarity">
    <text evidence="7">Belongs to the binding-protein-dependent transport system permease family.</text>
</comment>
<evidence type="ECO:0000256" key="6">
    <source>
        <dbReference type="ARBA" id="ARBA00023136"/>
    </source>
</evidence>
<feature type="transmembrane region" description="Helical" evidence="7">
    <location>
        <begin position="200"/>
        <end position="221"/>
    </location>
</feature>
<dbReference type="Proteomes" id="UP000824229">
    <property type="component" value="Unassembled WGS sequence"/>
</dbReference>
<gene>
    <name evidence="9" type="ORF">H9872_02615</name>
</gene>
<organism evidence="9 10">
    <name type="scientific">Candidatus Cellulosilyticum pullistercoris</name>
    <dbReference type="NCBI Taxonomy" id="2838521"/>
    <lineage>
        <taxon>Bacteria</taxon>
        <taxon>Bacillati</taxon>
        <taxon>Bacillota</taxon>
        <taxon>Clostridia</taxon>
        <taxon>Lachnospirales</taxon>
        <taxon>Cellulosilyticaceae</taxon>
        <taxon>Cellulosilyticum</taxon>
    </lineage>
</organism>
<comment type="caution">
    <text evidence="9">The sequence shown here is derived from an EMBL/GenBank/DDBJ whole genome shotgun (WGS) entry which is preliminary data.</text>
</comment>
<evidence type="ECO:0000256" key="1">
    <source>
        <dbReference type="ARBA" id="ARBA00004651"/>
    </source>
</evidence>
<keyword evidence="6 7" id="KW-0472">Membrane</keyword>
<evidence type="ECO:0000256" key="7">
    <source>
        <dbReference type="RuleBase" id="RU363032"/>
    </source>
</evidence>
<dbReference type="InterPro" id="IPR035906">
    <property type="entry name" value="MetI-like_sf"/>
</dbReference>
<dbReference type="SUPFAM" id="SSF161098">
    <property type="entry name" value="MetI-like"/>
    <property type="match status" value="1"/>
</dbReference>
<name>A0A9E2KB97_9FIRM</name>
<proteinExistence type="inferred from homology"/>
<dbReference type="PROSITE" id="PS50928">
    <property type="entry name" value="ABC_TM1"/>
    <property type="match status" value="1"/>
</dbReference>
<feature type="transmembrane region" description="Helical" evidence="7">
    <location>
        <begin position="115"/>
        <end position="135"/>
    </location>
</feature>
<evidence type="ECO:0000313" key="9">
    <source>
        <dbReference type="EMBL" id="MBU3803639.1"/>
    </source>
</evidence>
<comment type="subcellular location">
    <subcellularLocation>
        <location evidence="1 7">Cell membrane</location>
        <topology evidence="1 7">Multi-pass membrane protein</topology>
    </subcellularLocation>
</comment>
<evidence type="ECO:0000256" key="5">
    <source>
        <dbReference type="ARBA" id="ARBA00022989"/>
    </source>
</evidence>
<evidence type="ECO:0000256" key="3">
    <source>
        <dbReference type="ARBA" id="ARBA00022475"/>
    </source>
</evidence>
<dbReference type="Gene3D" id="1.10.3720.10">
    <property type="entry name" value="MetI-like"/>
    <property type="match status" value="1"/>
</dbReference>
<sequence>METQGHEKISFRPGYRARAFFLIFDYIFLILLMLVMVIPLLKVFVDSVDPTTYGIRLWPKTVEFSAYKQVFSNSALYRPFFISVLTTVVGTAFGLLMTTLAGYVIIQKQMPGHKFVVNFIFFTMLFSGGLIPTYLNIKNLGLMNNLIAVIVPCSLSAYNMILMKSFFETIPSTLYEAAAIDGCTPVMTFSKIVLPLSKPALASIGLFIAVGLWNEYMHFILYMTDPKWKNFQVKVRDLILNDGISGVSITLSQEMLKSAVVVVVVLPFLLIYPFLQKYFVKGVTIGSVKG</sequence>
<dbReference type="AlphaFoldDB" id="A0A9E2KB97"/>
<evidence type="ECO:0000259" key="8">
    <source>
        <dbReference type="PROSITE" id="PS50928"/>
    </source>
</evidence>
<reference evidence="9" key="1">
    <citation type="journal article" date="2021" name="PeerJ">
        <title>Extensive microbial diversity within the chicken gut microbiome revealed by metagenomics and culture.</title>
        <authorList>
            <person name="Gilroy R."/>
            <person name="Ravi A."/>
            <person name="Getino M."/>
            <person name="Pursley I."/>
            <person name="Horton D.L."/>
            <person name="Alikhan N.F."/>
            <person name="Baker D."/>
            <person name="Gharbi K."/>
            <person name="Hall N."/>
            <person name="Watson M."/>
            <person name="Adriaenssens E.M."/>
            <person name="Foster-Nyarko E."/>
            <person name="Jarju S."/>
            <person name="Secka A."/>
            <person name="Antonio M."/>
            <person name="Oren A."/>
            <person name="Chaudhuri R.R."/>
            <person name="La Ragione R."/>
            <person name="Hildebrand F."/>
            <person name="Pallen M.J."/>
        </authorList>
    </citation>
    <scope>NUCLEOTIDE SEQUENCE</scope>
    <source>
        <strain evidence="9">B5-657</strain>
    </source>
</reference>
<dbReference type="EMBL" id="JAHLFQ010000051">
    <property type="protein sequence ID" value="MBU3803639.1"/>
    <property type="molecule type" value="Genomic_DNA"/>
</dbReference>
<reference evidence="9" key="2">
    <citation type="submission" date="2021-04" db="EMBL/GenBank/DDBJ databases">
        <authorList>
            <person name="Gilroy R."/>
        </authorList>
    </citation>
    <scope>NUCLEOTIDE SEQUENCE</scope>
    <source>
        <strain evidence="9">B5-657</strain>
    </source>
</reference>
<feature type="transmembrane region" description="Helical" evidence="7">
    <location>
        <begin position="80"/>
        <end position="106"/>
    </location>
</feature>
<keyword evidence="3" id="KW-1003">Cell membrane</keyword>
<evidence type="ECO:0000256" key="2">
    <source>
        <dbReference type="ARBA" id="ARBA00022448"/>
    </source>
</evidence>
<dbReference type="Pfam" id="PF00528">
    <property type="entry name" value="BPD_transp_1"/>
    <property type="match status" value="1"/>
</dbReference>
<accession>A0A9E2KB97</accession>
<evidence type="ECO:0000256" key="4">
    <source>
        <dbReference type="ARBA" id="ARBA00022692"/>
    </source>
</evidence>